<evidence type="ECO:0000313" key="2">
    <source>
        <dbReference type="EMBL" id="KAF6835711.1"/>
    </source>
</evidence>
<accession>A0A8H6NKD4</accession>
<feature type="region of interest" description="Disordered" evidence="1">
    <location>
        <begin position="39"/>
        <end position="58"/>
    </location>
</feature>
<sequence>MAQGGCHLEADRLPTLSFEKLTLGCPRGDPTRHGIRAARRSGSMALLSRRRRDASKDAWRSAEEAQEMAGRHGSWREKGLCVCGREDASPDSPSPSALLFAVMCVLLLRPGSQPEKRRTNDVTSGHAAGHPPRRRRRRNWRDRVENYIEVARCGTLPGRCYWSTFSPLRPTRRATAEYYRLESSSQPTNLTPPWKTTHRIVRKQYDSFLLATRKKSARPRDDDCFPKIPPPASRE</sequence>
<gene>
    <name evidence="2" type="ORF">CPLU01_04181</name>
</gene>
<feature type="region of interest" description="Disordered" evidence="1">
    <location>
        <begin position="213"/>
        <end position="235"/>
    </location>
</feature>
<evidence type="ECO:0000256" key="1">
    <source>
        <dbReference type="SAM" id="MobiDB-lite"/>
    </source>
</evidence>
<feature type="region of interest" description="Disordered" evidence="1">
    <location>
        <begin position="113"/>
        <end position="138"/>
    </location>
</feature>
<name>A0A8H6NKD4_9PEZI</name>
<evidence type="ECO:0000313" key="3">
    <source>
        <dbReference type="Proteomes" id="UP000654918"/>
    </source>
</evidence>
<dbReference type="Proteomes" id="UP000654918">
    <property type="component" value="Unassembled WGS sequence"/>
</dbReference>
<dbReference type="AlphaFoldDB" id="A0A8H6NKD4"/>
<keyword evidence="3" id="KW-1185">Reference proteome</keyword>
<dbReference type="EMBL" id="WIGO01000038">
    <property type="protein sequence ID" value="KAF6835711.1"/>
    <property type="molecule type" value="Genomic_DNA"/>
</dbReference>
<protein>
    <submittedName>
        <fullName evidence="2">Uncharacterized protein</fullName>
    </submittedName>
</protein>
<proteinExistence type="predicted"/>
<reference evidence="2" key="1">
    <citation type="journal article" date="2020" name="Phytopathology">
        <title>Genome Sequence Resources of Colletotrichum truncatum, C. plurivorum, C. musicola, and C. sojae: Four Species Pathogenic to Soybean (Glycine max).</title>
        <authorList>
            <person name="Rogerio F."/>
            <person name="Boufleur T.R."/>
            <person name="Ciampi-Guillardi M."/>
            <person name="Sukno S.A."/>
            <person name="Thon M.R."/>
            <person name="Massola Junior N.S."/>
            <person name="Baroncelli R."/>
        </authorList>
    </citation>
    <scope>NUCLEOTIDE SEQUENCE</scope>
    <source>
        <strain evidence="2">LFN00145</strain>
    </source>
</reference>
<organism evidence="2 3">
    <name type="scientific">Colletotrichum plurivorum</name>
    <dbReference type="NCBI Taxonomy" id="2175906"/>
    <lineage>
        <taxon>Eukaryota</taxon>
        <taxon>Fungi</taxon>
        <taxon>Dikarya</taxon>
        <taxon>Ascomycota</taxon>
        <taxon>Pezizomycotina</taxon>
        <taxon>Sordariomycetes</taxon>
        <taxon>Hypocreomycetidae</taxon>
        <taxon>Glomerellales</taxon>
        <taxon>Glomerellaceae</taxon>
        <taxon>Colletotrichum</taxon>
        <taxon>Colletotrichum orchidearum species complex</taxon>
    </lineage>
</organism>
<comment type="caution">
    <text evidence="2">The sequence shown here is derived from an EMBL/GenBank/DDBJ whole genome shotgun (WGS) entry which is preliminary data.</text>
</comment>